<dbReference type="AlphaFoldDB" id="A0A6A4PNU1"/>
<accession>A0A6A4PNU1</accession>
<sequence length="56" mass="6659">MVIVTIKAWNEWLHKTFRSHQFHLLFFSLELNSTLVPLLTIEGIRGYMFSCLFIDT</sequence>
<evidence type="ECO:0000313" key="1">
    <source>
        <dbReference type="EMBL" id="KAE9603150.1"/>
    </source>
</evidence>
<protein>
    <submittedName>
        <fullName evidence="1">Uncharacterized protein</fullName>
    </submittedName>
</protein>
<comment type="caution">
    <text evidence="1">The sequence shown here is derived from an EMBL/GenBank/DDBJ whole genome shotgun (WGS) entry which is preliminary data.</text>
</comment>
<evidence type="ECO:0000313" key="2">
    <source>
        <dbReference type="Proteomes" id="UP000447434"/>
    </source>
</evidence>
<gene>
    <name evidence="1" type="ORF">Lalb_Chr12g0207411</name>
</gene>
<name>A0A6A4PNU1_LUPAL</name>
<organism evidence="1 2">
    <name type="scientific">Lupinus albus</name>
    <name type="common">White lupine</name>
    <name type="synonym">Lupinus termis</name>
    <dbReference type="NCBI Taxonomy" id="3870"/>
    <lineage>
        <taxon>Eukaryota</taxon>
        <taxon>Viridiplantae</taxon>
        <taxon>Streptophyta</taxon>
        <taxon>Embryophyta</taxon>
        <taxon>Tracheophyta</taxon>
        <taxon>Spermatophyta</taxon>
        <taxon>Magnoliopsida</taxon>
        <taxon>eudicotyledons</taxon>
        <taxon>Gunneridae</taxon>
        <taxon>Pentapetalae</taxon>
        <taxon>rosids</taxon>
        <taxon>fabids</taxon>
        <taxon>Fabales</taxon>
        <taxon>Fabaceae</taxon>
        <taxon>Papilionoideae</taxon>
        <taxon>50 kb inversion clade</taxon>
        <taxon>genistoids sensu lato</taxon>
        <taxon>core genistoids</taxon>
        <taxon>Genisteae</taxon>
        <taxon>Lupinus</taxon>
    </lineage>
</organism>
<reference evidence="2" key="1">
    <citation type="journal article" date="2020" name="Nat. Commun.">
        <title>Genome sequence of the cluster root forming white lupin.</title>
        <authorList>
            <person name="Hufnagel B."/>
            <person name="Marques A."/>
            <person name="Soriano A."/>
            <person name="Marques L."/>
            <person name="Divol F."/>
            <person name="Doumas P."/>
            <person name="Sallet E."/>
            <person name="Mancinotti D."/>
            <person name="Carrere S."/>
            <person name="Marande W."/>
            <person name="Arribat S."/>
            <person name="Keller J."/>
            <person name="Huneau C."/>
            <person name="Blein T."/>
            <person name="Aime D."/>
            <person name="Laguerre M."/>
            <person name="Taylor J."/>
            <person name="Schubert V."/>
            <person name="Nelson M."/>
            <person name="Geu-Flores F."/>
            <person name="Crespi M."/>
            <person name="Gallardo-Guerrero K."/>
            <person name="Delaux P.-M."/>
            <person name="Salse J."/>
            <person name="Berges H."/>
            <person name="Guyot R."/>
            <person name="Gouzy J."/>
            <person name="Peret B."/>
        </authorList>
    </citation>
    <scope>NUCLEOTIDE SEQUENCE [LARGE SCALE GENOMIC DNA]</scope>
    <source>
        <strain evidence="2">cv. Amiga</strain>
    </source>
</reference>
<proteinExistence type="predicted"/>
<dbReference type="Proteomes" id="UP000447434">
    <property type="component" value="Chromosome 12"/>
</dbReference>
<keyword evidence="2" id="KW-1185">Reference proteome</keyword>
<dbReference type="EMBL" id="WOCE01000012">
    <property type="protein sequence ID" value="KAE9603150.1"/>
    <property type="molecule type" value="Genomic_DNA"/>
</dbReference>